<keyword evidence="2" id="KW-1133">Transmembrane helix</keyword>
<feature type="region of interest" description="Disordered" evidence="1">
    <location>
        <begin position="90"/>
        <end position="112"/>
    </location>
</feature>
<keyword evidence="2" id="KW-0812">Transmembrane</keyword>
<comment type="caution">
    <text evidence="3">The sequence shown here is derived from an EMBL/GenBank/DDBJ whole genome shotgun (WGS) entry which is preliminary data.</text>
</comment>
<sequence length="112" mass="12674">MVDKDKGPFGSSDIDNEPLELIFQKEPRNYSLKTHDHIMPLLMWLHNLVILYLHPFVVPSSRVTKHCKAIHIGLSGSIGLSNLHIESNGSSLILPPPTRHSDDITRPDRDNF</sequence>
<keyword evidence="4" id="KW-1185">Reference proteome</keyword>
<name>A0A9J6B4I7_SOLCO</name>
<gene>
    <name evidence="3" type="ORF">H5410_003253</name>
</gene>
<evidence type="ECO:0000313" key="4">
    <source>
        <dbReference type="Proteomes" id="UP000824120"/>
    </source>
</evidence>
<proteinExistence type="predicted"/>
<evidence type="ECO:0000256" key="2">
    <source>
        <dbReference type="SAM" id="Phobius"/>
    </source>
</evidence>
<organism evidence="3 4">
    <name type="scientific">Solanum commersonii</name>
    <name type="common">Commerson's wild potato</name>
    <name type="synonym">Commerson's nightshade</name>
    <dbReference type="NCBI Taxonomy" id="4109"/>
    <lineage>
        <taxon>Eukaryota</taxon>
        <taxon>Viridiplantae</taxon>
        <taxon>Streptophyta</taxon>
        <taxon>Embryophyta</taxon>
        <taxon>Tracheophyta</taxon>
        <taxon>Spermatophyta</taxon>
        <taxon>Magnoliopsida</taxon>
        <taxon>eudicotyledons</taxon>
        <taxon>Gunneridae</taxon>
        <taxon>Pentapetalae</taxon>
        <taxon>asterids</taxon>
        <taxon>lamiids</taxon>
        <taxon>Solanales</taxon>
        <taxon>Solanaceae</taxon>
        <taxon>Solanoideae</taxon>
        <taxon>Solaneae</taxon>
        <taxon>Solanum</taxon>
    </lineage>
</organism>
<feature type="compositionally biased region" description="Basic and acidic residues" evidence="1">
    <location>
        <begin position="99"/>
        <end position="112"/>
    </location>
</feature>
<evidence type="ECO:0000256" key="1">
    <source>
        <dbReference type="SAM" id="MobiDB-lite"/>
    </source>
</evidence>
<accession>A0A9J6B4I7</accession>
<protein>
    <submittedName>
        <fullName evidence="3">Uncharacterized protein</fullName>
    </submittedName>
</protein>
<evidence type="ECO:0000313" key="3">
    <source>
        <dbReference type="EMBL" id="KAG5631536.1"/>
    </source>
</evidence>
<dbReference type="Proteomes" id="UP000824120">
    <property type="component" value="Chromosome 1"/>
</dbReference>
<keyword evidence="2" id="KW-0472">Membrane</keyword>
<feature type="transmembrane region" description="Helical" evidence="2">
    <location>
        <begin position="38"/>
        <end position="58"/>
    </location>
</feature>
<dbReference type="AlphaFoldDB" id="A0A9J6B4I7"/>
<dbReference type="EMBL" id="JACXVP010000001">
    <property type="protein sequence ID" value="KAG5631536.1"/>
    <property type="molecule type" value="Genomic_DNA"/>
</dbReference>
<reference evidence="3 4" key="1">
    <citation type="submission" date="2020-09" db="EMBL/GenBank/DDBJ databases">
        <title>De no assembly of potato wild relative species, Solanum commersonii.</title>
        <authorList>
            <person name="Cho K."/>
        </authorList>
    </citation>
    <scope>NUCLEOTIDE SEQUENCE [LARGE SCALE GENOMIC DNA]</scope>
    <source>
        <strain evidence="3">LZ3.2</strain>
        <tissue evidence="3">Leaf</tissue>
    </source>
</reference>